<keyword evidence="3 8" id="KW-0812">Transmembrane</keyword>
<comment type="similarity">
    <text evidence="8">Belongs to the MntP (TC 9.B.29) family.</text>
</comment>
<gene>
    <name evidence="8" type="primary">mntP</name>
    <name evidence="9" type="ORF">HMPREF9444_01256</name>
</gene>
<proteinExistence type="inferred from homology"/>
<dbReference type="InterPro" id="IPR003810">
    <property type="entry name" value="Mntp/YtaF"/>
</dbReference>
<keyword evidence="6 8" id="KW-0472">Membrane</keyword>
<dbReference type="eggNOG" id="COG1971">
    <property type="taxonomic scope" value="Bacteria"/>
</dbReference>
<comment type="subcellular location">
    <subcellularLocation>
        <location evidence="8">Cell membrane</location>
        <topology evidence="8">Multi-pass membrane protein</topology>
    </subcellularLocation>
</comment>
<sequence length="188" mass="20284">MNFIESFLTAVALSTDAFACSVIYGKITGTERFKKAFTIGFTFGMFQFIMPIIGFAAGSSIRNLIDTYDHWLAFILLALVSLKMLKDAFSKEEKEKESKLNIVTLVSLGIATSLDALAVGLSAGLLHANILFTAGIIGVVCFIISASGFLIGQKLASLKRLDNVLNIFAALVLFGIGLSILYEHGVFN</sequence>
<feature type="transmembrane region" description="Helical" evidence="8">
    <location>
        <begin position="101"/>
        <end position="124"/>
    </location>
</feature>
<comment type="function">
    <text evidence="8">Probably functions as a manganese efflux pump.</text>
</comment>
<comment type="caution">
    <text evidence="9">The sequence shown here is derived from an EMBL/GenBank/DDBJ whole genome shotgun (WGS) entry which is preliminary data.</text>
</comment>
<dbReference type="InterPro" id="IPR022929">
    <property type="entry name" value="Put_MntP"/>
</dbReference>
<dbReference type="PANTHER" id="PTHR35529:SF1">
    <property type="entry name" value="MANGANESE EFFLUX PUMP MNTP-RELATED"/>
    <property type="match status" value="1"/>
</dbReference>
<feature type="transmembrane region" description="Helical" evidence="8">
    <location>
        <begin position="164"/>
        <end position="182"/>
    </location>
</feature>
<evidence type="ECO:0000256" key="5">
    <source>
        <dbReference type="ARBA" id="ARBA00023065"/>
    </source>
</evidence>
<keyword evidence="1 8" id="KW-0813">Transport</keyword>
<dbReference type="GO" id="GO:0005886">
    <property type="term" value="C:plasma membrane"/>
    <property type="evidence" value="ECO:0007669"/>
    <property type="project" value="UniProtKB-SubCell"/>
</dbReference>
<dbReference type="PANTHER" id="PTHR35529">
    <property type="entry name" value="MANGANESE EFFLUX PUMP MNTP-RELATED"/>
    <property type="match status" value="1"/>
</dbReference>
<organism evidence="9 10">
    <name type="scientific">Succinatimonas hippei (strain DSM 22608 / JCM 16073 / KCTC 15190 / YIT 12066)</name>
    <dbReference type="NCBI Taxonomy" id="762983"/>
    <lineage>
        <taxon>Bacteria</taxon>
        <taxon>Pseudomonadati</taxon>
        <taxon>Pseudomonadota</taxon>
        <taxon>Gammaproteobacteria</taxon>
        <taxon>Aeromonadales</taxon>
        <taxon>Succinivibrionaceae</taxon>
        <taxon>Succinatimonas</taxon>
    </lineage>
</organism>
<feature type="transmembrane region" description="Helical" evidence="8">
    <location>
        <begin position="36"/>
        <end position="58"/>
    </location>
</feature>
<keyword evidence="5 8" id="KW-0406">Ion transport</keyword>
<keyword evidence="4 8" id="KW-1133">Transmembrane helix</keyword>
<keyword evidence="7 8" id="KW-0464">Manganese</keyword>
<evidence type="ECO:0000256" key="1">
    <source>
        <dbReference type="ARBA" id="ARBA00022448"/>
    </source>
</evidence>
<keyword evidence="2 8" id="KW-1003">Cell membrane</keyword>
<dbReference type="Proteomes" id="UP000018458">
    <property type="component" value="Unassembled WGS sequence"/>
</dbReference>
<reference evidence="9 10" key="1">
    <citation type="submission" date="2011-01" db="EMBL/GenBank/DDBJ databases">
        <authorList>
            <person name="Weinstock G."/>
            <person name="Sodergren E."/>
            <person name="Clifton S."/>
            <person name="Fulton L."/>
            <person name="Fulton B."/>
            <person name="Courtney L."/>
            <person name="Fronick C."/>
            <person name="Harrison M."/>
            <person name="Strong C."/>
            <person name="Farmer C."/>
            <person name="Delahaunty K."/>
            <person name="Markovic C."/>
            <person name="Hall O."/>
            <person name="Minx P."/>
            <person name="Tomlinson C."/>
            <person name="Mitreva M."/>
            <person name="Hou S."/>
            <person name="Chen J."/>
            <person name="Wollam A."/>
            <person name="Pepin K.H."/>
            <person name="Johnson M."/>
            <person name="Bhonagiri V."/>
            <person name="Zhang X."/>
            <person name="Suruliraj S."/>
            <person name="Warren W."/>
            <person name="Chinwalla A."/>
            <person name="Mardis E.R."/>
            <person name="Wilson R.K."/>
        </authorList>
    </citation>
    <scope>NUCLEOTIDE SEQUENCE [LARGE SCALE GENOMIC DNA]</scope>
    <source>
        <strain evidence="10">DSM 22608 / JCM 16073 / KCTC 15190 / YIT 12066</strain>
    </source>
</reference>
<feature type="transmembrane region" description="Helical" evidence="8">
    <location>
        <begin position="70"/>
        <end position="89"/>
    </location>
</feature>
<evidence type="ECO:0000313" key="10">
    <source>
        <dbReference type="Proteomes" id="UP000018458"/>
    </source>
</evidence>
<evidence type="ECO:0000256" key="3">
    <source>
        <dbReference type="ARBA" id="ARBA00022692"/>
    </source>
</evidence>
<dbReference type="Pfam" id="PF02659">
    <property type="entry name" value="Mntp"/>
    <property type="match status" value="1"/>
</dbReference>
<evidence type="ECO:0000256" key="8">
    <source>
        <dbReference type="HAMAP-Rule" id="MF_01521"/>
    </source>
</evidence>
<dbReference type="RefSeq" id="WP_009143453.1">
    <property type="nucleotide sequence ID" value="NZ_GL830999.1"/>
</dbReference>
<dbReference type="OrthoDB" id="9811590at2"/>
<keyword evidence="10" id="KW-1185">Reference proteome</keyword>
<dbReference type="STRING" id="762983.HMPREF9444_01256"/>
<dbReference type="HAMAP" id="MF_01521">
    <property type="entry name" value="MntP_pump"/>
    <property type="match status" value="1"/>
</dbReference>
<name>E8LKL5_SUCHY</name>
<dbReference type="GO" id="GO:0005384">
    <property type="term" value="F:manganese ion transmembrane transporter activity"/>
    <property type="evidence" value="ECO:0007669"/>
    <property type="project" value="UniProtKB-UniRule"/>
</dbReference>
<evidence type="ECO:0000256" key="2">
    <source>
        <dbReference type="ARBA" id="ARBA00022475"/>
    </source>
</evidence>
<dbReference type="HOGENOM" id="CLU_096410_3_0_6"/>
<evidence type="ECO:0000256" key="6">
    <source>
        <dbReference type="ARBA" id="ARBA00023136"/>
    </source>
</evidence>
<accession>E8LKL5</accession>
<protein>
    <recommendedName>
        <fullName evidence="8">Putative manganese efflux pump MntP</fullName>
    </recommendedName>
</protein>
<evidence type="ECO:0000256" key="4">
    <source>
        <dbReference type="ARBA" id="ARBA00022989"/>
    </source>
</evidence>
<dbReference type="AlphaFoldDB" id="E8LKL5"/>
<evidence type="ECO:0000256" key="7">
    <source>
        <dbReference type="ARBA" id="ARBA00023211"/>
    </source>
</evidence>
<feature type="transmembrane region" description="Helical" evidence="8">
    <location>
        <begin position="130"/>
        <end position="152"/>
    </location>
</feature>
<evidence type="ECO:0000313" key="9">
    <source>
        <dbReference type="EMBL" id="EFY06943.1"/>
    </source>
</evidence>
<dbReference type="EMBL" id="AEVO01000063">
    <property type="protein sequence ID" value="EFY06943.1"/>
    <property type="molecule type" value="Genomic_DNA"/>
</dbReference>